<gene>
    <name evidence="4" type="ORF">J4051_12795</name>
</gene>
<evidence type="ECO:0000313" key="5">
    <source>
        <dbReference type="Proteomes" id="UP000681315"/>
    </source>
</evidence>
<dbReference type="InterPro" id="IPR027385">
    <property type="entry name" value="Beta-barrel_OMP"/>
</dbReference>
<dbReference type="EMBL" id="JAGEVG010000014">
    <property type="protein sequence ID" value="MBO3099153.1"/>
    <property type="molecule type" value="Genomic_DNA"/>
</dbReference>
<keyword evidence="5" id="KW-1185">Reference proteome</keyword>
<organism evidence="4 5">
    <name type="scientific">Gelidibacter pelagius</name>
    <dbReference type="NCBI Taxonomy" id="2819985"/>
    <lineage>
        <taxon>Bacteria</taxon>
        <taxon>Pseudomonadati</taxon>
        <taxon>Bacteroidota</taxon>
        <taxon>Flavobacteriia</taxon>
        <taxon>Flavobacteriales</taxon>
        <taxon>Flavobacteriaceae</taxon>
        <taxon>Gelidibacter</taxon>
    </lineage>
</organism>
<dbReference type="Pfam" id="PF13505">
    <property type="entry name" value="OMP_b-brl"/>
    <property type="match status" value="1"/>
</dbReference>
<sequence length="213" mass="23614">MTPYFKTQNFSWLLFLALMVSSLSMAQKDVEKWKLQLAIGINNPIDRGQDDGYYSKYVNFPTVNLGVQHMFSSNLGAKLDLGYNRASSETGSIPYKMNYTRINVQAVYDFKDLFTFLPPPIGVVAHAGPGVSMTKPLGSYANNTYSYVNVLGGLEVHYRLSESVSIFADGGYAYSLSGKDKYDVDTDGFSFNGDLMYVAFGVSISLSGCHYCY</sequence>
<feature type="chain" id="PRO_5047251159" evidence="2">
    <location>
        <begin position="27"/>
        <end position="213"/>
    </location>
</feature>
<evidence type="ECO:0000259" key="3">
    <source>
        <dbReference type="Pfam" id="PF13505"/>
    </source>
</evidence>
<evidence type="ECO:0000313" key="4">
    <source>
        <dbReference type="EMBL" id="MBO3099153.1"/>
    </source>
</evidence>
<name>A0ABS3STX2_9FLAO</name>
<comment type="caution">
    <text evidence="4">The sequence shown here is derived from an EMBL/GenBank/DDBJ whole genome shotgun (WGS) entry which is preliminary data.</text>
</comment>
<feature type="domain" description="Outer membrane protein beta-barrel" evidence="3">
    <location>
        <begin position="16"/>
        <end position="191"/>
    </location>
</feature>
<evidence type="ECO:0000256" key="2">
    <source>
        <dbReference type="SAM" id="SignalP"/>
    </source>
</evidence>
<protein>
    <submittedName>
        <fullName evidence="4">Outer membrane beta-barrel protein</fullName>
    </submittedName>
</protein>
<keyword evidence="1 2" id="KW-0732">Signal</keyword>
<evidence type="ECO:0000256" key="1">
    <source>
        <dbReference type="ARBA" id="ARBA00022729"/>
    </source>
</evidence>
<feature type="signal peptide" evidence="2">
    <location>
        <begin position="1"/>
        <end position="26"/>
    </location>
</feature>
<dbReference type="Proteomes" id="UP000681315">
    <property type="component" value="Unassembled WGS sequence"/>
</dbReference>
<accession>A0ABS3STX2</accession>
<dbReference type="RefSeq" id="WP_208234270.1">
    <property type="nucleotide sequence ID" value="NZ_JAGEVG010000014.1"/>
</dbReference>
<proteinExistence type="predicted"/>
<reference evidence="4 5" key="1">
    <citation type="submission" date="2021-03" db="EMBL/GenBank/DDBJ databases">
        <title>Gelidibacter sp. nov., isolated from costal sediment.</title>
        <authorList>
            <person name="Lun K.-Y."/>
        </authorList>
    </citation>
    <scope>NUCLEOTIDE SEQUENCE [LARGE SCALE GENOMIC DNA]</scope>
    <source>
        <strain evidence="4 5">DF109</strain>
    </source>
</reference>